<name>A0A9P0AHV9_BEMTA</name>
<sequence>MAWEKSDFINQFAKFKEDGKRLKEAQREYERTTKRLSRHISKGQEECKKLKVRNEYLQAQINLKKCEINQLHEKIVEHEKDVKALEEEIYDYKKKLIIAEHMVETEKLEHQNTALLF</sequence>
<keyword evidence="1" id="KW-0175">Coiled coil</keyword>
<evidence type="ECO:0000313" key="2">
    <source>
        <dbReference type="EMBL" id="CAH0391928.1"/>
    </source>
</evidence>
<feature type="coiled-coil region" evidence="1">
    <location>
        <begin position="15"/>
        <end position="95"/>
    </location>
</feature>
<organism evidence="2 3">
    <name type="scientific">Bemisia tabaci</name>
    <name type="common">Sweetpotato whitefly</name>
    <name type="synonym">Aleurodes tabaci</name>
    <dbReference type="NCBI Taxonomy" id="7038"/>
    <lineage>
        <taxon>Eukaryota</taxon>
        <taxon>Metazoa</taxon>
        <taxon>Ecdysozoa</taxon>
        <taxon>Arthropoda</taxon>
        <taxon>Hexapoda</taxon>
        <taxon>Insecta</taxon>
        <taxon>Pterygota</taxon>
        <taxon>Neoptera</taxon>
        <taxon>Paraneoptera</taxon>
        <taxon>Hemiptera</taxon>
        <taxon>Sternorrhyncha</taxon>
        <taxon>Aleyrodoidea</taxon>
        <taxon>Aleyrodidae</taxon>
        <taxon>Aleyrodinae</taxon>
        <taxon>Bemisia</taxon>
    </lineage>
</organism>
<proteinExistence type="predicted"/>
<dbReference type="Proteomes" id="UP001152759">
    <property type="component" value="Chromosome 6"/>
</dbReference>
<gene>
    <name evidence="2" type="ORF">BEMITA_LOCUS10499</name>
</gene>
<reference evidence="2" key="1">
    <citation type="submission" date="2021-12" db="EMBL/GenBank/DDBJ databases">
        <authorList>
            <person name="King R."/>
        </authorList>
    </citation>
    <scope>NUCLEOTIDE SEQUENCE</scope>
</reference>
<dbReference type="EMBL" id="OU963867">
    <property type="protein sequence ID" value="CAH0391928.1"/>
    <property type="molecule type" value="Genomic_DNA"/>
</dbReference>
<dbReference type="AlphaFoldDB" id="A0A9P0AHV9"/>
<dbReference type="KEGG" id="btab:109033562"/>
<keyword evidence="3" id="KW-1185">Reference proteome</keyword>
<evidence type="ECO:0000313" key="3">
    <source>
        <dbReference type="Proteomes" id="UP001152759"/>
    </source>
</evidence>
<accession>A0A9P0AHV9</accession>
<evidence type="ECO:0000256" key="1">
    <source>
        <dbReference type="SAM" id="Coils"/>
    </source>
</evidence>
<protein>
    <submittedName>
        <fullName evidence="2">Uncharacterized protein</fullName>
    </submittedName>
</protein>